<name>A0ABX1JS74_9MICC</name>
<keyword evidence="3" id="KW-1185">Reference proteome</keyword>
<evidence type="ECO:0000313" key="3">
    <source>
        <dbReference type="Proteomes" id="UP000523795"/>
    </source>
</evidence>
<organism evidence="2 3">
    <name type="scientific">Arthrobacter deserti</name>
    <dbReference type="NCBI Taxonomy" id="1742687"/>
    <lineage>
        <taxon>Bacteria</taxon>
        <taxon>Bacillati</taxon>
        <taxon>Actinomycetota</taxon>
        <taxon>Actinomycetes</taxon>
        <taxon>Micrococcales</taxon>
        <taxon>Micrococcaceae</taxon>
        <taxon>Arthrobacter</taxon>
    </lineage>
</organism>
<dbReference type="Gene3D" id="3.10.450.50">
    <property type="match status" value="1"/>
</dbReference>
<dbReference type="EMBL" id="JAAZSR010000155">
    <property type="protein sequence ID" value="NKX50990.1"/>
    <property type="molecule type" value="Genomic_DNA"/>
</dbReference>
<dbReference type="InterPro" id="IPR032710">
    <property type="entry name" value="NTF2-like_dom_sf"/>
</dbReference>
<feature type="non-terminal residue" evidence="2">
    <location>
        <position position="1"/>
    </location>
</feature>
<sequence>LGLRILRTVRGGGQDTLGTVEFRARYRRHGAEHEHHEGSAFVREDGRWVYREPLSLG</sequence>
<dbReference type="Proteomes" id="UP000523795">
    <property type="component" value="Unassembled WGS sequence"/>
</dbReference>
<gene>
    <name evidence="2" type="ORF">HER39_10540</name>
</gene>
<dbReference type="InterPro" id="IPR048469">
    <property type="entry name" value="YchJ-like_M"/>
</dbReference>
<dbReference type="Pfam" id="PF17775">
    <property type="entry name" value="YchJ_M-like"/>
    <property type="match status" value="1"/>
</dbReference>
<reference evidence="2 3" key="1">
    <citation type="submission" date="2020-04" db="EMBL/GenBank/DDBJ databases">
        <authorList>
            <person name="Liu S."/>
        </authorList>
    </citation>
    <scope>NUCLEOTIDE SEQUENCE [LARGE SCALE GENOMIC DNA]</scope>
    <source>
        <strain evidence="2 3">CGMCC 1.15091</strain>
    </source>
</reference>
<feature type="domain" description="YchJ-like middle NTF2-like" evidence="1">
    <location>
        <begin position="2"/>
        <end position="52"/>
    </location>
</feature>
<comment type="caution">
    <text evidence="2">The sequence shown here is derived from an EMBL/GenBank/DDBJ whole genome shotgun (WGS) entry which is preliminary data.</text>
</comment>
<proteinExistence type="predicted"/>
<dbReference type="SUPFAM" id="SSF54427">
    <property type="entry name" value="NTF2-like"/>
    <property type="match status" value="1"/>
</dbReference>
<evidence type="ECO:0000313" key="2">
    <source>
        <dbReference type="EMBL" id="NKX50990.1"/>
    </source>
</evidence>
<evidence type="ECO:0000259" key="1">
    <source>
        <dbReference type="Pfam" id="PF17775"/>
    </source>
</evidence>
<accession>A0ABX1JS74</accession>
<protein>
    <recommendedName>
        <fullName evidence="1">YchJ-like middle NTF2-like domain-containing protein</fullName>
    </recommendedName>
</protein>